<comment type="caution">
    <text evidence="2">The sequence shown here is derived from an EMBL/GenBank/DDBJ whole genome shotgun (WGS) entry which is preliminary data.</text>
</comment>
<accession>A0A5J4U6Y4</accession>
<proteinExistence type="predicted"/>
<name>A0A5J4U6Y4_9EUKA</name>
<sequence>MKKKDMFAIEMPSTLLIELATKKEFTLIHNYPRPTLDPSDIGSLFIQILALLDFYHRRTTRKYGSQNGNKQISPLLESRLLMLSHSLVLLLRHIHKKHTTEGVRSDKKRREPTLEHCDVMDAVALIEDLFMKCNKFIDVEIREEIQSIISNIKEREEEGETMKAYNLLYWEVIGDTTSQIKVMKFRGDLIGVEQRWEEYNKLRMGLMGIKETLREQLEKKRLFEIEQEKMKEKEKEKEKDQEKNSSSLQQ</sequence>
<evidence type="ECO:0000313" key="2">
    <source>
        <dbReference type="EMBL" id="KAA6366000.1"/>
    </source>
</evidence>
<gene>
    <name evidence="2" type="ORF">EZS28_038473</name>
</gene>
<dbReference type="Proteomes" id="UP000324800">
    <property type="component" value="Unassembled WGS sequence"/>
</dbReference>
<reference evidence="2 3" key="1">
    <citation type="submission" date="2019-03" db="EMBL/GenBank/DDBJ databases">
        <title>Single cell metagenomics reveals metabolic interactions within the superorganism composed of flagellate Streblomastix strix and complex community of Bacteroidetes bacteria on its surface.</title>
        <authorList>
            <person name="Treitli S.C."/>
            <person name="Kolisko M."/>
            <person name="Husnik F."/>
            <person name="Keeling P."/>
            <person name="Hampl V."/>
        </authorList>
    </citation>
    <scope>NUCLEOTIDE SEQUENCE [LARGE SCALE GENOMIC DNA]</scope>
    <source>
        <strain evidence="2">ST1C</strain>
    </source>
</reference>
<feature type="non-terminal residue" evidence="2">
    <location>
        <position position="250"/>
    </location>
</feature>
<dbReference type="EMBL" id="SNRW01019845">
    <property type="protein sequence ID" value="KAA6366000.1"/>
    <property type="molecule type" value="Genomic_DNA"/>
</dbReference>
<feature type="region of interest" description="Disordered" evidence="1">
    <location>
        <begin position="230"/>
        <end position="250"/>
    </location>
</feature>
<evidence type="ECO:0000313" key="3">
    <source>
        <dbReference type="Proteomes" id="UP000324800"/>
    </source>
</evidence>
<feature type="compositionally biased region" description="Basic and acidic residues" evidence="1">
    <location>
        <begin position="230"/>
        <end position="243"/>
    </location>
</feature>
<evidence type="ECO:0000256" key="1">
    <source>
        <dbReference type="SAM" id="MobiDB-lite"/>
    </source>
</evidence>
<organism evidence="2 3">
    <name type="scientific">Streblomastix strix</name>
    <dbReference type="NCBI Taxonomy" id="222440"/>
    <lineage>
        <taxon>Eukaryota</taxon>
        <taxon>Metamonada</taxon>
        <taxon>Preaxostyla</taxon>
        <taxon>Oxymonadida</taxon>
        <taxon>Streblomastigidae</taxon>
        <taxon>Streblomastix</taxon>
    </lineage>
</organism>
<dbReference type="AlphaFoldDB" id="A0A5J4U6Y4"/>
<protein>
    <submittedName>
        <fullName evidence="2">Uncharacterized protein</fullName>
    </submittedName>
</protein>